<dbReference type="Gene3D" id="2.40.50.140">
    <property type="entry name" value="Nucleic acid-binding proteins"/>
    <property type="match status" value="1"/>
</dbReference>
<dbReference type="InterPro" id="IPR012340">
    <property type="entry name" value="NA-bd_OB-fold"/>
</dbReference>
<evidence type="ECO:0000313" key="2">
    <source>
        <dbReference type="Proteomes" id="UP001642260"/>
    </source>
</evidence>
<comment type="caution">
    <text evidence="1">The sequence shown here is derived from an EMBL/GenBank/DDBJ whole genome shotgun (WGS) entry which is preliminary data.</text>
</comment>
<dbReference type="Proteomes" id="UP001642260">
    <property type="component" value="Unassembled WGS sequence"/>
</dbReference>
<dbReference type="AlphaFoldDB" id="A0ABC8LNL0"/>
<proteinExistence type="predicted"/>
<organism evidence="1 2">
    <name type="scientific">Eruca vesicaria subsp. sativa</name>
    <name type="common">Garden rocket</name>
    <name type="synonym">Eruca sativa</name>
    <dbReference type="NCBI Taxonomy" id="29727"/>
    <lineage>
        <taxon>Eukaryota</taxon>
        <taxon>Viridiplantae</taxon>
        <taxon>Streptophyta</taxon>
        <taxon>Embryophyta</taxon>
        <taxon>Tracheophyta</taxon>
        <taxon>Spermatophyta</taxon>
        <taxon>Magnoliopsida</taxon>
        <taxon>eudicotyledons</taxon>
        <taxon>Gunneridae</taxon>
        <taxon>Pentapetalae</taxon>
        <taxon>rosids</taxon>
        <taxon>malvids</taxon>
        <taxon>Brassicales</taxon>
        <taxon>Brassicaceae</taxon>
        <taxon>Brassiceae</taxon>
        <taxon>Eruca</taxon>
    </lineage>
</organism>
<dbReference type="EMBL" id="CAKOAT010648487">
    <property type="protein sequence ID" value="CAH8385085.1"/>
    <property type="molecule type" value="Genomic_DNA"/>
</dbReference>
<reference evidence="1 2" key="1">
    <citation type="submission" date="2022-03" db="EMBL/GenBank/DDBJ databases">
        <authorList>
            <person name="Macdonald S."/>
            <person name="Ahmed S."/>
            <person name="Newling K."/>
        </authorList>
    </citation>
    <scope>NUCLEOTIDE SEQUENCE [LARGE SCALE GENOMIC DNA]</scope>
</reference>
<accession>A0ABC8LNL0</accession>
<evidence type="ECO:0000313" key="1">
    <source>
        <dbReference type="EMBL" id="CAH8385085.1"/>
    </source>
</evidence>
<name>A0ABC8LNL0_ERUVS</name>
<gene>
    <name evidence="1" type="ORF">ERUC_LOCUS37568</name>
</gene>
<protein>
    <submittedName>
        <fullName evidence="1">Uncharacterized protein</fullName>
    </submittedName>
</protein>
<sequence length="204" mass="22010">MLIGYLILKAERNNAEDESTAKWILSSAVVKETQFEDATGTAAFLGFDTEVAKITLIQDFEAAQIVGIGVKAQVDTDLPRSLADIVENTYTFQLRFKDFNFTANHQTCTITRIFSAPELAPVPIFVVDAHVPGAALAEAVVPVSDVTVTNTSKVAEQATTHDGSLSGSLAIAREQVDLEDNASKIARLEGVPLLETLHQLLTTH</sequence>
<keyword evidence="2" id="KW-1185">Reference proteome</keyword>